<name>A0A1N7IJX8_9PROT</name>
<dbReference type="STRING" id="80876.SAMN05421779_101237"/>
<sequence length="376" mass="41759">MAEQKLTAEDVARLLRDPSGDVRADTARKLAMQYDTPSLSTSERQLAEDIFRLMLRDAEVRVRESLALNLKDNPRVPHDVARTLASDVDRVALPVIEFSQVLTADDLKEIIHAHDPGRQKAVARRDNLSEDIASELVSEGDAEVAATLAANESAHISEGTMLELVERFGDDPSVQAPLVHRAYLPITVSERLVHRVSEVLQDHILQNHELPADIAADLVVQSRERAVITLSSESAEDEVERLVQQMQDHGRLTPSIIVRSLCMGDLKFFEYAMSIKSGVPVINARILIHDSGSLGLNGIFEKASLPPSLLPAIRAAIDVIRETDYDCGANDLERYQRRLLERVLTQYGDLGVDLDRHDLEYLLSRMNTLSATLTIA</sequence>
<organism evidence="1 2">
    <name type="scientific">Insolitispirillum peregrinum</name>
    <dbReference type="NCBI Taxonomy" id="80876"/>
    <lineage>
        <taxon>Bacteria</taxon>
        <taxon>Pseudomonadati</taxon>
        <taxon>Pseudomonadota</taxon>
        <taxon>Alphaproteobacteria</taxon>
        <taxon>Rhodospirillales</taxon>
        <taxon>Novispirillaceae</taxon>
        <taxon>Insolitispirillum</taxon>
    </lineage>
</organism>
<dbReference type="Pfam" id="PF10098">
    <property type="entry name" value="DUF2336"/>
    <property type="match status" value="1"/>
</dbReference>
<evidence type="ECO:0000313" key="2">
    <source>
        <dbReference type="Proteomes" id="UP000185678"/>
    </source>
</evidence>
<keyword evidence="2" id="KW-1185">Reference proteome</keyword>
<dbReference type="EMBL" id="FTOA01000001">
    <property type="protein sequence ID" value="SIS37362.1"/>
    <property type="molecule type" value="Genomic_DNA"/>
</dbReference>
<protein>
    <submittedName>
        <fullName evidence="1">Uncharacterized conserved protein, DUF2336 family</fullName>
    </submittedName>
</protein>
<dbReference type="InterPro" id="IPR019285">
    <property type="entry name" value="DUF2336"/>
</dbReference>
<gene>
    <name evidence="1" type="ORF">SAMN05421779_101237</name>
</gene>
<dbReference type="PIRSF" id="PIRSF035865">
    <property type="entry name" value="UCP035865"/>
    <property type="match status" value="1"/>
</dbReference>
<dbReference type="Proteomes" id="UP000185678">
    <property type="component" value="Unassembled WGS sequence"/>
</dbReference>
<evidence type="ECO:0000313" key="1">
    <source>
        <dbReference type="EMBL" id="SIS37362.1"/>
    </source>
</evidence>
<dbReference type="AlphaFoldDB" id="A0A1N7IJX8"/>
<dbReference type="InterPro" id="IPR011989">
    <property type="entry name" value="ARM-like"/>
</dbReference>
<dbReference type="OrthoDB" id="9798569at2"/>
<proteinExistence type="predicted"/>
<accession>A0A1N7IJX8</accession>
<reference evidence="1 2" key="1">
    <citation type="submission" date="2017-01" db="EMBL/GenBank/DDBJ databases">
        <authorList>
            <person name="Mah S.A."/>
            <person name="Swanson W.J."/>
            <person name="Moy G.W."/>
            <person name="Vacquier V.D."/>
        </authorList>
    </citation>
    <scope>NUCLEOTIDE SEQUENCE [LARGE SCALE GENOMIC DNA]</scope>
    <source>
        <strain evidence="1 2">DSM 11589</strain>
    </source>
</reference>
<dbReference type="InterPro" id="IPR014598">
    <property type="entry name" value="UCP035865"/>
</dbReference>
<dbReference type="Gene3D" id="1.25.10.10">
    <property type="entry name" value="Leucine-rich Repeat Variant"/>
    <property type="match status" value="1"/>
</dbReference>